<proteinExistence type="predicted"/>
<reference evidence="2 3" key="2">
    <citation type="journal article" date="2023" name="Mol. Biol. Evol.">
        <title>Genomics of Secondarily Temperate Adaptation in the Only Non-Antarctic Icefish.</title>
        <authorList>
            <person name="Rivera-Colon A.G."/>
            <person name="Rayamajhi N."/>
            <person name="Minhas B.F."/>
            <person name="Madrigal G."/>
            <person name="Bilyk K.T."/>
            <person name="Yoon V."/>
            <person name="Hune M."/>
            <person name="Gregory S."/>
            <person name="Cheng C.H.C."/>
            <person name="Catchen J.M."/>
        </authorList>
    </citation>
    <scope>NUCLEOTIDE SEQUENCE [LARGE SCALE GENOMIC DNA]</scope>
    <source>
        <strain evidence="2">JMC-PN-2008</strain>
    </source>
</reference>
<dbReference type="EMBL" id="JAUZQC010000004">
    <property type="protein sequence ID" value="KAK5872895.1"/>
    <property type="molecule type" value="Genomic_DNA"/>
</dbReference>
<reference evidence="2 3" key="1">
    <citation type="journal article" date="2023" name="Genes (Basel)">
        <title>Chromosome-Level Genome Assembly and Circadian Gene Repertoire of the Patagonia Blennie Eleginops maclovinus-The Closest Ancestral Proxy of Antarctic Cryonotothenioids.</title>
        <authorList>
            <person name="Cheng C.C."/>
            <person name="Rivera-Colon A.G."/>
            <person name="Minhas B.F."/>
            <person name="Wilson L."/>
            <person name="Rayamajhi N."/>
            <person name="Vargas-Chacoff L."/>
            <person name="Catchen J.M."/>
        </authorList>
    </citation>
    <scope>NUCLEOTIDE SEQUENCE [LARGE SCALE GENOMIC DNA]</scope>
    <source>
        <strain evidence="2">JMC-PN-2008</strain>
    </source>
</reference>
<gene>
    <name evidence="2" type="ORF">PBY51_013553</name>
</gene>
<feature type="region of interest" description="Disordered" evidence="1">
    <location>
        <begin position="44"/>
        <end position="89"/>
    </location>
</feature>
<evidence type="ECO:0000256" key="1">
    <source>
        <dbReference type="SAM" id="MobiDB-lite"/>
    </source>
</evidence>
<evidence type="ECO:0000313" key="2">
    <source>
        <dbReference type="EMBL" id="KAK5872895.1"/>
    </source>
</evidence>
<accession>A0AAN7Y622</accession>
<feature type="compositionally biased region" description="Basic and acidic residues" evidence="1">
    <location>
        <begin position="72"/>
        <end position="89"/>
    </location>
</feature>
<dbReference type="Proteomes" id="UP001346869">
    <property type="component" value="Unassembled WGS sequence"/>
</dbReference>
<dbReference type="AlphaFoldDB" id="A0AAN7Y622"/>
<evidence type="ECO:0000313" key="3">
    <source>
        <dbReference type="Proteomes" id="UP001346869"/>
    </source>
</evidence>
<organism evidence="2 3">
    <name type="scientific">Eleginops maclovinus</name>
    <name type="common">Patagonian blennie</name>
    <name type="synonym">Eleginus maclovinus</name>
    <dbReference type="NCBI Taxonomy" id="56733"/>
    <lineage>
        <taxon>Eukaryota</taxon>
        <taxon>Metazoa</taxon>
        <taxon>Chordata</taxon>
        <taxon>Craniata</taxon>
        <taxon>Vertebrata</taxon>
        <taxon>Euteleostomi</taxon>
        <taxon>Actinopterygii</taxon>
        <taxon>Neopterygii</taxon>
        <taxon>Teleostei</taxon>
        <taxon>Neoteleostei</taxon>
        <taxon>Acanthomorphata</taxon>
        <taxon>Eupercaria</taxon>
        <taxon>Perciformes</taxon>
        <taxon>Notothenioidei</taxon>
        <taxon>Eleginopidae</taxon>
        <taxon>Eleginops</taxon>
    </lineage>
</organism>
<sequence>MVAREWVSDYSKRPGRSSIPRLRLKRVKEWSFRRYLETKVEPMQGNRKRWGAKERPGTQTSRGTHYTVFPNESRKGGVSERSVDATRNV</sequence>
<protein>
    <submittedName>
        <fullName evidence="2">Uncharacterized protein</fullName>
    </submittedName>
</protein>
<comment type="caution">
    <text evidence="2">The sequence shown here is derived from an EMBL/GenBank/DDBJ whole genome shotgun (WGS) entry which is preliminary data.</text>
</comment>
<name>A0AAN7Y622_ELEMC</name>
<keyword evidence="3" id="KW-1185">Reference proteome</keyword>